<dbReference type="GO" id="GO:0004175">
    <property type="term" value="F:endopeptidase activity"/>
    <property type="evidence" value="ECO:0007669"/>
    <property type="project" value="UniProtKB-ARBA"/>
</dbReference>
<feature type="transmembrane region" description="Helical" evidence="1">
    <location>
        <begin position="57"/>
        <end position="79"/>
    </location>
</feature>
<evidence type="ECO:0000259" key="2">
    <source>
        <dbReference type="Pfam" id="PF02517"/>
    </source>
</evidence>
<dbReference type="GO" id="GO:0080120">
    <property type="term" value="P:CAAX-box protein maturation"/>
    <property type="evidence" value="ECO:0007669"/>
    <property type="project" value="UniProtKB-ARBA"/>
</dbReference>
<sequence>MKKNRQAELIKSLTKQELVYHLYFTQIIILTIAGLLSFIFFNSYASYFKLFSWDTGWIIIGIVNGLIIVALDLVLMKLLPKQYYDDGGINEKLFSNMPIWKIAFVAILIAVAEETLFRGIIQTKMGLVIASIVFAVIHIRYWAHWFLILNVVILSFWIGILYEWSGQQLLPVIAMHFTIDFLLGLYISRTASQNNHKEGI</sequence>
<dbReference type="InterPro" id="IPR003675">
    <property type="entry name" value="Rce1/LyrA-like_dom"/>
</dbReference>
<keyword evidence="1" id="KW-1133">Transmembrane helix</keyword>
<dbReference type="Pfam" id="PF02517">
    <property type="entry name" value="Rce1-like"/>
    <property type="match status" value="1"/>
</dbReference>
<keyword evidence="1" id="KW-0472">Membrane</keyword>
<proteinExistence type="predicted"/>
<dbReference type="GO" id="GO:0008237">
    <property type="term" value="F:metallopeptidase activity"/>
    <property type="evidence" value="ECO:0007669"/>
    <property type="project" value="UniProtKB-KW"/>
</dbReference>
<keyword evidence="3" id="KW-0482">Metalloprotease</keyword>
<dbReference type="RefSeq" id="WP_213097243.1">
    <property type="nucleotide sequence ID" value="NZ_JAGYPN010000001.1"/>
</dbReference>
<dbReference type="AlphaFoldDB" id="A0A942UP41"/>
<feature type="transmembrane region" description="Helical" evidence="1">
    <location>
        <begin position="168"/>
        <end position="187"/>
    </location>
</feature>
<keyword evidence="1" id="KW-0812">Transmembrane</keyword>
<feature type="domain" description="CAAX prenyl protease 2/Lysostaphin resistance protein A-like" evidence="2">
    <location>
        <begin position="97"/>
        <end position="182"/>
    </location>
</feature>
<keyword evidence="3" id="KW-0378">Hydrolase</keyword>
<evidence type="ECO:0000313" key="3">
    <source>
        <dbReference type="EMBL" id="MBS4222288.1"/>
    </source>
</evidence>
<gene>
    <name evidence="3" type="ORF">KHA91_05890</name>
</gene>
<organism evidence="3 4">
    <name type="scientific">Lederbergia citrea</name>
    <dbReference type="NCBI Taxonomy" id="2833581"/>
    <lineage>
        <taxon>Bacteria</taxon>
        <taxon>Bacillati</taxon>
        <taxon>Bacillota</taxon>
        <taxon>Bacilli</taxon>
        <taxon>Bacillales</taxon>
        <taxon>Bacillaceae</taxon>
        <taxon>Lederbergia</taxon>
    </lineage>
</organism>
<feature type="transmembrane region" description="Helical" evidence="1">
    <location>
        <begin position="142"/>
        <end position="162"/>
    </location>
</feature>
<dbReference type="Proteomes" id="UP000676456">
    <property type="component" value="Unassembled WGS sequence"/>
</dbReference>
<evidence type="ECO:0000313" key="4">
    <source>
        <dbReference type="Proteomes" id="UP000676456"/>
    </source>
</evidence>
<feature type="transmembrane region" description="Helical" evidence="1">
    <location>
        <begin position="99"/>
        <end position="121"/>
    </location>
</feature>
<dbReference type="EMBL" id="JAGYPN010000001">
    <property type="protein sequence ID" value="MBS4222288.1"/>
    <property type="molecule type" value="Genomic_DNA"/>
</dbReference>
<name>A0A942UP41_9BACI</name>
<feature type="transmembrane region" description="Helical" evidence="1">
    <location>
        <begin position="20"/>
        <end position="45"/>
    </location>
</feature>
<evidence type="ECO:0000256" key="1">
    <source>
        <dbReference type="SAM" id="Phobius"/>
    </source>
</evidence>
<comment type="caution">
    <text evidence="3">The sequence shown here is derived from an EMBL/GenBank/DDBJ whole genome shotgun (WGS) entry which is preliminary data.</text>
</comment>
<keyword evidence="4" id="KW-1185">Reference proteome</keyword>
<keyword evidence="3" id="KW-0645">Protease</keyword>
<accession>A0A942UP41</accession>
<reference evidence="3 4" key="1">
    <citation type="submission" date="2021-05" db="EMBL/GenBank/DDBJ databases">
        <title>Novel Bacillus species.</title>
        <authorList>
            <person name="Liu G."/>
        </authorList>
    </citation>
    <scope>NUCLEOTIDE SEQUENCE [LARGE SCALE GENOMIC DNA]</scope>
    <source>
        <strain evidence="3 4">FJAT-49682</strain>
    </source>
</reference>
<protein>
    <submittedName>
        <fullName evidence="3">CPBP family intramembrane metalloprotease</fullName>
    </submittedName>
</protein>